<reference evidence="2 3" key="1">
    <citation type="submission" date="2020-08" db="EMBL/GenBank/DDBJ databases">
        <title>Genomic Encyclopedia of Type Strains, Phase IV (KMG-V): Genome sequencing to study the core and pangenomes of soil and plant-associated prokaryotes.</title>
        <authorList>
            <person name="Whitman W."/>
        </authorList>
    </citation>
    <scope>NUCLEOTIDE SEQUENCE [LARGE SCALE GENOMIC DNA]</scope>
    <source>
        <strain evidence="2 3">X5P3</strain>
    </source>
</reference>
<dbReference type="CDD" id="cd14797">
    <property type="entry name" value="DUF302"/>
    <property type="match status" value="1"/>
</dbReference>
<dbReference type="Gene3D" id="3.30.310.70">
    <property type="entry name" value="TT1751-like domain"/>
    <property type="match status" value="1"/>
</dbReference>
<dbReference type="Pfam" id="PF03625">
    <property type="entry name" value="DUF302"/>
    <property type="match status" value="1"/>
</dbReference>
<dbReference type="EMBL" id="JACHIO010000010">
    <property type="protein sequence ID" value="MBB5064380.1"/>
    <property type="molecule type" value="Genomic_DNA"/>
</dbReference>
<dbReference type="RefSeq" id="WP_184256235.1">
    <property type="nucleotide sequence ID" value="NZ_JACHIO010000010.1"/>
</dbReference>
<protein>
    <submittedName>
        <fullName evidence="2">Uncharacterized protein (DUF302 family)</fullName>
    </submittedName>
</protein>
<evidence type="ECO:0000313" key="2">
    <source>
        <dbReference type="EMBL" id="MBB5064380.1"/>
    </source>
</evidence>
<dbReference type="InterPro" id="IPR035923">
    <property type="entry name" value="TT1751-like_sf"/>
</dbReference>
<comment type="caution">
    <text evidence="2">The sequence shown here is derived from an EMBL/GenBank/DDBJ whole genome shotgun (WGS) entry which is preliminary data.</text>
</comment>
<name>A0A7W7ZQP7_9BACT</name>
<feature type="domain" description="DUF302" evidence="1">
    <location>
        <begin position="76"/>
        <end position="136"/>
    </location>
</feature>
<gene>
    <name evidence="2" type="ORF">HDF15_002734</name>
</gene>
<dbReference type="SUPFAM" id="SSF103247">
    <property type="entry name" value="TT1751-like"/>
    <property type="match status" value="1"/>
</dbReference>
<dbReference type="AlphaFoldDB" id="A0A7W7ZQP7"/>
<dbReference type="InterPro" id="IPR005180">
    <property type="entry name" value="DUF302"/>
</dbReference>
<accession>A0A7W7ZQP7</accession>
<evidence type="ECO:0000313" key="3">
    <source>
        <dbReference type="Proteomes" id="UP000584867"/>
    </source>
</evidence>
<dbReference type="Proteomes" id="UP000584867">
    <property type="component" value="Unassembled WGS sequence"/>
</dbReference>
<sequence>MSDATRTTHDFAGKRIEVKSSLAFDEIMKRLREQTGKSAVPLINEIASQSHSPQEFDAEVTRRFVGPSGFMLFAEIDHSGWITIYGIHRRVLRIILGNPLLAITMMREDLSAGLFAPVEVLLVEDGEGSTLYYVQPSSLMVIAENEPLLKAAVALDHKLEELIGTITGLI</sequence>
<proteinExistence type="predicted"/>
<organism evidence="2 3">
    <name type="scientific">Granulicella mallensis</name>
    <dbReference type="NCBI Taxonomy" id="940614"/>
    <lineage>
        <taxon>Bacteria</taxon>
        <taxon>Pseudomonadati</taxon>
        <taxon>Acidobacteriota</taxon>
        <taxon>Terriglobia</taxon>
        <taxon>Terriglobales</taxon>
        <taxon>Acidobacteriaceae</taxon>
        <taxon>Granulicella</taxon>
    </lineage>
</organism>
<evidence type="ECO:0000259" key="1">
    <source>
        <dbReference type="Pfam" id="PF03625"/>
    </source>
</evidence>